<evidence type="ECO:0000256" key="1">
    <source>
        <dbReference type="ARBA" id="ARBA00023015"/>
    </source>
</evidence>
<protein>
    <submittedName>
        <fullName evidence="7">TetR/AcrR family transcriptional regulator</fullName>
    </submittedName>
</protein>
<feature type="region of interest" description="Disordered" evidence="5">
    <location>
        <begin position="188"/>
        <end position="209"/>
    </location>
</feature>
<sequence length="209" mass="21970">MPRTGRPRSFDDHQIAEGAMELFWSRGFAATSLRDLKEGLGVLPGSLYAAYGDKHGLFLRALGHYVGAAQEQATEIATGATILPGIRALLLEVLQAARTTPGRGCMLGNIAAELLPGDEAAGRLVHSAFSSLEAGLEQGLRAAQRSGEVRPGIDCGAQARLLLALMQGLHIVARAEADPQRLADAVDAALAPLTDPADPSSSPESRRTR</sequence>
<keyword evidence="8" id="KW-1185">Reference proteome</keyword>
<evidence type="ECO:0000256" key="4">
    <source>
        <dbReference type="PROSITE-ProRule" id="PRU00335"/>
    </source>
</evidence>
<evidence type="ECO:0000313" key="7">
    <source>
        <dbReference type="EMBL" id="MFC5819439.1"/>
    </source>
</evidence>
<keyword evidence="1" id="KW-0805">Transcription regulation</keyword>
<keyword evidence="2 4" id="KW-0238">DNA-binding</keyword>
<evidence type="ECO:0000313" key="8">
    <source>
        <dbReference type="Proteomes" id="UP001596096"/>
    </source>
</evidence>
<proteinExistence type="predicted"/>
<dbReference type="PANTHER" id="PTHR47506">
    <property type="entry name" value="TRANSCRIPTIONAL REGULATORY PROTEIN"/>
    <property type="match status" value="1"/>
</dbReference>
<dbReference type="PROSITE" id="PS50977">
    <property type="entry name" value="HTH_TETR_2"/>
    <property type="match status" value="1"/>
</dbReference>
<dbReference type="InterPro" id="IPR011075">
    <property type="entry name" value="TetR_C"/>
</dbReference>
<reference evidence="8" key="1">
    <citation type="journal article" date="2019" name="Int. J. Syst. Evol. Microbiol.">
        <title>The Global Catalogue of Microorganisms (GCM) 10K type strain sequencing project: providing services to taxonomists for standard genome sequencing and annotation.</title>
        <authorList>
            <consortium name="The Broad Institute Genomics Platform"/>
            <consortium name="The Broad Institute Genome Sequencing Center for Infectious Disease"/>
            <person name="Wu L."/>
            <person name="Ma J."/>
        </authorList>
    </citation>
    <scope>NUCLEOTIDE SEQUENCE [LARGE SCALE GENOMIC DNA]</scope>
    <source>
        <strain evidence="8">CGMCC 4.7106</strain>
    </source>
</reference>
<accession>A0ABW1C1G5</accession>
<evidence type="ECO:0000256" key="3">
    <source>
        <dbReference type="ARBA" id="ARBA00023163"/>
    </source>
</evidence>
<evidence type="ECO:0000256" key="2">
    <source>
        <dbReference type="ARBA" id="ARBA00023125"/>
    </source>
</evidence>
<feature type="compositionally biased region" description="Low complexity" evidence="5">
    <location>
        <begin position="188"/>
        <end position="199"/>
    </location>
</feature>
<dbReference type="PANTHER" id="PTHR47506:SF1">
    <property type="entry name" value="HTH-TYPE TRANSCRIPTIONAL REGULATOR YJDC"/>
    <property type="match status" value="1"/>
</dbReference>
<feature type="domain" description="HTH tetR-type" evidence="6">
    <location>
        <begin position="9"/>
        <end position="69"/>
    </location>
</feature>
<gene>
    <name evidence="7" type="ORF">ACFPUY_30440</name>
</gene>
<feature type="DNA-binding region" description="H-T-H motif" evidence="4">
    <location>
        <begin position="32"/>
        <end position="51"/>
    </location>
</feature>
<evidence type="ECO:0000256" key="5">
    <source>
        <dbReference type="SAM" id="MobiDB-lite"/>
    </source>
</evidence>
<dbReference type="InterPro" id="IPR001647">
    <property type="entry name" value="HTH_TetR"/>
</dbReference>
<dbReference type="EMBL" id="JBHSNW010000019">
    <property type="protein sequence ID" value="MFC5819439.1"/>
    <property type="molecule type" value="Genomic_DNA"/>
</dbReference>
<keyword evidence="3" id="KW-0804">Transcription</keyword>
<dbReference type="Pfam" id="PF16925">
    <property type="entry name" value="TetR_C_13"/>
    <property type="match status" value="1"/>
</dbReference>
<dbReference type="RefSeq" id="WP_219545295.1">
    <property type="nucleotide sequence ID" value="NZ_JAHKRN010000014.1"/>
</dbReference>
<name>A0ABW1C1G5_9ACTN</name>
<dbReference type="Pfam" id="PF00440">
    <property type="entry name" value="TetR_N"/>
    <property type="match status" value="1"/>
</dbReference>
<evidence type="ECO:0000259" key="6">
    <source>
        <dbReference type="PROSITE" id="PS50977"/>
    </source>
</evidence>
<comment type="caution">
    <text evidence="7">The sequence shown here is derived from an EMBL/GenBank/DDBJ whole genome shotgun (WGS) entry which is preliminary data.</text>
</comment>
<dbReference type="Proteomes" id="UP001596096">
    <property type="component" value="Unassembled WGS sequence"/>
</dbReference>
<organism evidence="7 8">
    <name type="scientific">Nonomuraea harbinensis</name>
    <dbReference type="NCBI Taxonomy" id="1286938"/>
    <lineage>
        <taxon>Bacteria</taxon>
        <taxon>Bacillati</taxon>
        <taxon>Actinomycetota</taxon>
        <taxon>Actinomycetes</taxon>
        <taxon>Streptosporangiales</taxon>
        <taxon>Streptosporangiaceae</taxon>
        <taxon>Nonomuraea</taxon>
    </lineage>
</organism>